<protein>
    <recommendedName>
        <fullName evidence="3">Amine oxidase domain-containing protein</fullName>
    </recommendedName>
</protein>
<evidence type="ECO:0008006" key="3">
    <source>
        <dbReference type="Google" id="ProtNLM"/>
    </source>
</evidence>
<name>A0A9W8E3T6_9FUNG</name>
<dbReference type="Pfam" id="PF13450">
    <property type="entry name" value="NAD_binding_8"/>
    <property type="match status" value="1"/>
</dbReference>
<dbReference type="InterPro" id="IPR036188">
    <property type="entry name" value="FAD/NAD-bd_sf"/>
</dbReference>
<dbReference type="PANTHER" id="PTHR42923:SF17">
    <property type="entry name" value="AMINE OXIDASE DOMAIN-CONTAINING PROTEIN"/>
    <property type="match status" value="1"/>
</dbReference>
<dbReference type="Proteomes" id="UP001150925">
    <property type="component" value="Unassembled WGS sequence"/>
</dbReference>
<sequence>MVSIPNNTELPHRKRVAVIGGGISGLGAAWLLSHYSPHQVTLIEENAQLGGHANTVDCHPNPAPVKPVVADSLPSALPVDTGFIVYNDFTYPNLARFFRHLEVETVASDMSFSVSQNRGAFEWAGTSLGSLFAQWSNVWSLSFWWMLYDIIRFNCLAPTLLSAANKEPALLDLTLGEYLHIHRYSDAFQNRYLLPMVSSIWSMPMEGCALAFPVVTLVRFMSNHGLLNIVHRPVWRTVRHGSRVYVNKVAAMLPEIQRNRKIVQVRRWLDLPPSQCGNGKVNLRSPIYSKQSCGVVITDDQGYADYFDYVIFATHADQTLEILGEDATPTEREILESFRFTRNRIVLHSDVSLMPRRRKVWASWNYLMHSPKRVALTYWMNKLQALDEQRYGPVLVTLNPPWEPDPTLCYGQWNYFHPQMTPTATAAQRKLARYQTSAASKSDHEGISEGFHSTRTLFCGAWTNYGFHEDGLTSGLRAALLLGAHCPFPITYNDSHQLEDIQLVSPWVIRFFALMNWISRMHLRLIVIACTVYICYRRATNE</sequence>
<organism evidence="1 2">
    <name type="scientific">Dispira parvispora</name>
    <dbReference type="NCBI Taxonomy" id="1520584"/>
    <lineage>
        <taxon>Eukaryota</taxon>
        <taxon>Fungi</taxon>
        <taxon>Fungi incertae sedis</taxon>
        <taxon>Zoopagomycota</taxon>
        <taxon>Kickxellomycotina</taxon>
        <taxon>Dimargaritomycetes</taxon>
        <taxon>Dimargaritales</taxon>
        <taxon>Dimargaritaceae</taxon>
        <taxon>Dispira</taxon>
    </lineage>
</organism>
<dbReference type="Gene3D" id="3.50.50.60">
    <property type="entry name" value="FAD/NAD(P)-binding domain"/>
    <property type="match status" value="1"/>
</dbReference>
<gene>
    <name evidence="1" type="ORF">IWQ62_002473</name>
</gene>
<keyword evidence="2" id="KW-1185">Reference proteome</keyword>
<dbReference type="PANTHER" id="PTHR42923">
    <property type="entry name" value="PROTOPORPHYRINOGEN OXIDASE"/>
    <property type="match status" value="1"/>
</dbReference>
<proteinExistence type="predicted"/>
<comment type="caution">
    <text evidence="1">The sequence shown here is derived from an EMBL/GenBank/DDBJ whole genome shotgun (WGS) entry which is preliminary data.</text>
</comment>
<dbReference type="OrthoDB" id="5977668at2759"/>
<evidence type="ECO:0000313" key="1">
    <source>
        <dbReference type="EMBL" id="KAJ1966259.1"/>
    </source>
</evidence>
<dbReference type="EMBL" id="JANBPY010000528">
    <property type="protein sequence ID" value="KAJ1966259.1"/>
    <property type="molecule type" value="Genomic_DNA"/>
</dbReference>
<dbReference type="InterPro" id="IPR050464">
    <property type="entry name" value="Zeta_carotene_desat/Oxidored"/>
</dbReference>
<dbReference type="AlphaFoldDB" id="A0A9W8E3T6"/>
<dbReference type="GO" id="GO:0016491">
    <property type="term" value="F:oxidoreductase activity"/>
    <property type="evidence" value="ECO:0007669"/>
    <property type="project" value="TreeGrafter"/>
</dbReference>
<evidence type="ECO:0000313" key="2">
    <source>
        <dbReference type="Proteomes" id="UP001150925"/>
    </source>
</evidence>
<reference evidence="1" key="1">
    <citation type="submission" date="2022-07" db="EMBL/GenBank/DDBJ databases">
        <title>Phylogenomic reconstructions and comparative analyses of Kickxellomycotina fungi.</title>
        <authorList>
            <person name="Reynolds N.K."/>
            <person name="Stajich J.E."/>
            <person name="Barry K."/>
            <person name="Grigoriev I.V."/>
            <person name="Crous P."/>
            <person name="Smith M.E."/>
        </authorList>
    </citation>
    <scope>NUCLEOTIDE SEQUENCE</scope>
    <source>
        <strain evidence="1">RSA 1196</strain>
    </source>
</reference>
<accession>A0A9W8E3T6</accession>
<dbReference type="SUPFAM" id="SSF51905">
    <property type="entry name" value="FAD/NAD(P)-binding domain"/>
    <property type="match status" value="1"/>
</dbReference>